<dbReference type="InterPro" id="IPR000073">
    <property type="entry name" value="AB_hydrolase_1"/>
</dbReference>
<organism evidence="6 7">
    <name type="scientific">Buttiauxella agrestis ATCC 33320</name>
    <dbReference type="NCBI Taxonomy" id="1006004"/>
    <lineage>
        <taxon>Bacteria</taxon>
        <taxon>Pseudomonadati</taxon>
        <taxon>Pseudomonadota</taxon>
        <taxon>Gammaproteobacteria</taxon>
        <taxon>Enterobacterales</taxon>
        <taxon>Enterobacteriaceae</taxon>
        <taxon>Buttiauxella</taxon>
    </lineage>
</organism>
<reference evidence="6 7" key="1">
    <citation type="submission" date="2014-05" db="EMBL/GenBank/DDBJ databases">
        <title>ATOL: Assembling a taxonomically balanced genome-scale reconstruction of the evolutionary history of the Enterobacteriaceae.</title>
        <authorList>
            <person name="Plunkett G.III."/>
            <person name="Neeno-Eckwall E.C."/>
            <person name="Glasner J.D."/>
            <person name="Perna N.T."/>
        </authorList>
    </citation>
    <scope>NUCLEOTIDE SEQUENCE [LARGE SCALE GENOMIC DNA]</scope>
    <source>
        <strain evidence="6 7">ATCC 33320</strain>
    </source>
</reference>
<keyword evidence="1 3" id="KW-0474">Menaquinone biosynthesis</keyword>
<dbReference type="PANTHER" id="PTHR42916">
    <property type="entry name" value="2-SUCCINYL-5-ENOLPYRUVYL-6-HYDROXY-3-CYCLOHEXENE-1-CARBOXYLATE SYNTHASE"/>
    <property type="match status" value="1"/>
</dbReference>
<dbReference type="GO" id="GO:0070205">
    <property type="term" value="F:2-succinyl-6-hydroxy-2,4-cyclohexadiene-1-carboxylate synthase activity"/>
    <property type="evidence" value="ECO:0007669"/>
    <property type="project" value="UniProtKB-UniRule"/>
</dbReference>
<dbReference type="InterPro" id="IPR022485">
    <property type="entry name" value="SHCHC_synthase_MenH"/>
</dbReference>
<dbReference type="PANTHER" id="PTHR42916:SF1">
    <property type="entry name" value="PROTEIN PHYLLO, CHLOROPLASTIC"/>
    <property type="match status" value="1"/>
</dbReference>
<comment type="subunit">
    <text evidence="3">Monomer.</text>
</comment>
<dbReference type="InterPro" id="IPR029058">
    <property type="entry name" value="AB_hydrolase_fold"/>
</dbReference>
<feature type="domain" description="AB hydrolase-1" evidence="5">
    <location>
        <begin position="18"/>
        <end position="245"/>
    </location>
</feature>
<dbReference type="AlphaFoldDB" id="A0A085GG99"/>
<dbReference type="EMBL" id="JMPI01000022">
    <property type="protein sequence ID" value="KFC82744.1"/>
    <property type="molecule type" value="Genomic_DNA"/>
</dbReference>
<dbReference type="RefSeq" id="WP_034494061.1">
    <property type="nucleotide sequence ID" value="NZ_JMPI01000022.1"/>
</dbReference>
<proteinExistence type="inferred from homology"/>
<dbReference type="UniPathway" id="UPA01057">
    <property type="reaction ID" value="UER00900"/>
</dbReference>
<dbReference type="Proteomes" id="UP000028653">
    <property type="component" value="Unassembled WGS sequence"/>
</dbReference>
<dbReference type="eggNOG" id="COG0596">
    <property type="taxonomic scope" value="Bacteria"/>
</dbReference>
<comment type="caution">
    <text evidence="6">The sequence shown here is derived from an EMBL/GenBank/DDBJ whole genome shotgun (WGS) entry which is preliminary data.</text>
</comment>
<dbReference type="HAMAP" id="MF_01660">
    <property type="entry name" value="MenH"/>
    <property type="match status" value="1"/>
</dbReference>
<dbReference type="GO" id="GO:0009234">
    <property type="term" value="P:menaquinone biosynthetic process"/>
    <property type="evidence" value="ECO:0007669"/>
    <property type="project" value="UniProtKB-UniRule"/>
</dbReference>
<dbReference type="OrthoDB" id="9808398at2"/>
<keyword evidence="7" id="KW-1185">Reference proteome</keyword>
<protein>
    <recommendedName>
        <fullName evidence="3 4">2-succinyl-6-hydroxy-2,4-cyclohexadiene-1-carboxylate synthase</fullName>
        <shortName evidence="3">SHCHC synthase</shortName>
        <ecNumber evidence="3 4">4.2.99.20</ecNumber>
    </recommendedName>
</protein>
<comment type="pathway">
    <text evidence="3">Quinol/quinone metabolism; 1,4-dihydroxy-2-naphthoate biosynthesis; 1,4-dihydroxy-2-naphthoate from chorismate: step 3/7.</text>
</comment>
<comment type="function">
    <text evidence="3">Catalyzes a proton abstraction reaction that results in 2,5-elimination of pyruvate from 2-succinyl-5-enolpyruvyl-6-hydroxy-3-cyclohexene-1-carboxylate (SEPHCHC) and the formation of 2-succinyl-6-hydroxy-2,4-cyclohexadiene-1-carboxylate (SHCHC).</text>
</comment>
<evidence type="ECO:0000256" key="4">
    <source>
        <dbReference type="NCBIfam" id="TIGR03695"/>
    </source>
</evidence>
<evidence type="ECO:0000256" key="1">
    <source>
        <dbReference type="ARBA" id="ARBA00022428"/>
    </source>
</evidence>
<dbReference type="EC" id="4.2.99.20" evidence="3 4"/>
<accession>A0A085GG99</accession>
<comment type="similarity">
    <text evidence="3">Belongs to the AB hydrolase superfamily. MenH family.</text>
</comment>
<evidence type="ECO:0000256" key="3">
    <source>
        <dbReference type="HAMAP-Rule" id="MF_01660"/>
    </source>
</evidence>
<dbReference type="SUPFAM" id="SSF53474">
    <property type="entry name" value="alpha/beta-Hydrolases"/>
    <property type="match status" value="1"/>
</dbReference>
<evidence type="ECO:0000256" key="2">
    <source>
        <dbReference type="ARBA" id="ARBA00023239"/>
    </source>
</evidence>
<sequence length="260" mass="29150">MILHAVFREGRDANLPCLVWLHGFLGCQQEWQPLSDNFTDWPQLHIDLPGHGKSADISVENFQHVDELLRKTLVSYNILKYWLIAYSLGGRVGIYHACQGENAGLQGLIVEGSHPGLADENARAERQSSDRRWAQRLRTAPLKDVLADWYQQPVFQSLNDEQRHELIAVRSQNNALSLAAMLEATSLGNQPNLQAALQQLPQPFYYICGEWDDKFRAVAQSSGQTPHLITAAGHNAHRENPAAFSACLLNLLRKPGEETP</sequence>
<dbReference type="Gene3D" id="3.40.50.1820">
    <property type="entry name" value="alpha/beta hydrolase"/>
    <property type="match status" value="1"/>
</dbReference>
<dbReference type="UniPathway" id="UPA00079"/>
<keyword evidence="2 3" id="KW-0456">Lyase</keyword>
<evidence type="ECO:0000259" key="5">
    <source>
        <dbReference type="Pfam" id="PF12697"/>
    </source>
</evidence>
<comment type="pathway">
    <text evidence="3">Quinol/quinone metabolism; menaquinone biosynthesis.</text>
</comment>
<gene>
    <name evidence="3 6" type="primary">menH</name>
    <name evidence="6" type="ORF">GBAG_1113</name>
</gene>
<dbReference type="NCBIfam" id="NF008340">
    <property type="entry name" value="PRK11126.1"/>
    <property type="match status" value="1"/>
</dbReference>
<name>A0A085GG99_9ENTR</name>
<dbReference type="STRING" id="1006004.GBAG_1113"/>
<comment type="catalytic activity">
    <reaction evidence="3">
        <text>5-enolpyruvoyl-6-hydroxy-2-succinyl-cyclohex-3-ene-1-carboxylate = (1R,6R)-6-hydroxy-2-succinyl-cyclohexa-2,4-diene-1-carboxylate + pyruvate</text>
        <dbReference type="Rhea" id="RHEA:25597"/>
        <dbReference type="ChEBI" id="CHEBI:15361"/>
        <dbReference type="ChEBI" id="CHEBI:58689"/>
        <dbReference type="ChEBI" id="CHEBI:58818"/>
        <dbReference type="EC" id="4.2.99.20"/>
    </reaction>
</comment>
<evidence type="ECO:0000313" key="7">
    <source>
        <dbReference type="Proteomes" id="UP000028653"/>
    </source>
</evidence>
<dbReference type="Pfam" id="PF12697">
    <property type="entry name" value="Abhydrolase_6"/>
    <property type="match status" value="1"/>
</dbReference>
<evidence type="ECO:0000313" key="6">
    <source>
        <dbReference type="EMBL" id="KFC82744.1"/>
    </source>
</evidence>
<dbReference type="NCBIfam" id="TIGR03695">
    <property type="entry name" value="menH_SHCHC"/>
    <property type="match status" value="1"/>
</dbReference>